<comment type="caution">
    <text evidence="2">The sequence shown here is derived from an EMBL/GenBank/DDBJ whole genome shotgun (WGS) entry which is preliminary data.</text>
</comment>
<dbReference type="Gene3D" id="3.40.50.1820">
    <property type="entry name" value="alpha/beta hydrolase"/>
    <property type="match status" value="1"/>
</dbReference>
<dbReference type="PANTHER" id="PTHR43194">
    <property type="entry name" value="HYDROLASE ALPHA/BETA FOLD FAMILY"/>
    <property type="match status" value="1"/>
</dbReference>
<dbReference type="AlphaFoldDB" id="A0A9X2K7G9"/>
<evidence type="ECO:0000259" key="1">
    <source>
        <dbReference type="Pfam" id="PF12697"/>
    </source>
</evidence>
<accession>A0A9X2K7G9</accession>
<dbReference type="PRINTS" id="PR00111">
    <property type="entry name" value="ABHYDROLASE"/>
</dbReference>
<dbReference type="SUPFAM" id="SSF53474">
    <property type="entry name" value="alpha/beta-Hydrolases"/>
    <property type="match status" value="1"/>
</dbReference>
<feature type="domain" description="AB hydrolase-1" evidence="1">
    <location>
        <begin position="187"/>
        <end position="420"/>
    </location>
</feature>
<gene>
    <name evidence="2" type="ORF">HD597_009459</name>
</gene>
<dbReference type="Pfam" id="PF12697">
    <property type="entry name" value="Abhydrolase_6"/>
    <property type="match status" value="1"/>
</dbReference>
<dbReference type="EMBL" id="JAMZEB010000002">
    <property type="protein sequence ID" value="MCP2362439.1"/>
    <property type="molecule type" value="Genomic_DNA"/>
</dbReference>
<sequence>MRLAERADDWHAACAADAALAALGCPGEVGFGIRAGDDVVTFAFRDGRLTGAARRTGFEVVAEPEAWRLFFAAEPRPPHHHLFGMLMRVPGTAVTGDEVCFAQHAHLVRRVLEIGRAVLAGPAPEAAAEPGGAVVADQAPEAAGEPGGAVVAGPARPDRIEGRYLRAEVGGEPVRLFCEHAGTGRDVLFLHTAGADARQFHHLMNDDRLAERCRMVAFDLPWHGRSSGPPSEPPGAYALDTERYVATIMAVVEGLELDDPIVVGCSMGGEICLELALRHPGRLGGVVACEAADHVPGRQVAWARDPRVNQALFVPEWVEGLMAPQSPPEHRREVWWGYSQGGFGTFSGDILFYSGDWDARDRVGRIDTARCPVVMLTGEYDYSCTPEMSRRTAGRIPGALFRTMPRLGHFPMAENPGEFAGHLMWALDEIDGKARGTAG</sequence>
<organism evidence="2 3">
    <name type="scientific">Nonomuraea thailandensis</name>
    <dbReference type="NCBI Taxonomy" id="1188745"/>
    <lineage>
        <taxon>Bacteria</taxon>
        <taxon>Bacillati</taxon>
        <taxon>Actinomycetota</taxon>
        <taxon>Actinomycetes</taxon>
        <taxon>Streptosporangiales</taxon>
        <taxon>Streptosporangiaceae</taxon>
        <taxon>Nonomuraea</taxon>
    </lineage>
</organism>
<dbReference type="Proteomes" id="UP001139648">
    <property type="component" value="Unassembled WGS sequence"/>
</dbReference>
<reference evidence="2" key="1">
    <citation type="submission" date="2022-06" db="EMBL/GenBank/DDBJ databases">
        <title>Sequencing the genomes of 1000 actinobacteria strains.</title>
        <authorList>
            <person name="Klenk H.-P."/>
        </authorList>
    </citation>
    <scope>NUCLEOTIDE SEQUENCE</scope>
    <source>
        <strain evidence="2">DSM 46694</strain>
    </source>
</reference>
<name>A0A9X2K7G9_9ACTN</name>
<proteinExistence type="predicted"/>
<dbReference type="InterPro" id="IPR050228">
    <property type="entry name" value="Carboxylesterase_BioH"/>
</dbReference>
<evidence type="ECO:0000313" key="2">
    <source>
        <dbReference type="EMBL" id="MCP2362439.1"/>
    </source>
</evidence>
<dbReference type="InterPro" id="IPR029058">
    <property type="entry name" value="AB_hydrolase_fold"/>
</dbReference>
<evidence type="ECO:0000313" key="3">
    <source>
        <dbReference type="Proteomes" id="UP001139648"/>
    </source>
</evidence>
<dbReference type="GO" id="GO:0003824">
    <property type="term" value="F:catalytic activity"/>
    <property type="evidence" value="ECO:0007669"/>
    <property type="project" value="UniProtKB-ARBA"/>
</dbReference>
<keyword evidence="3" id="KW-1185">Reference proteome</keyword>
<dbReference type="PANTHER" id="PTHR43194:SF2">
    <property type="entry name" value="PEROXISOMAL MEMBRANE PROTEIN LPX1"/>
    <property type="match status" value="1"/>
</dbReference>
<dbReference type="InterPro" id="IPR000073">
    <property type="entry name" value="AB_hydrolase_1"/>
</dbReference>
<protein>
    <submittedName>
        <fullName evidence="2">Pimeloyl-ACP methyl ester carboxylesterase</fullName>
    </submittedName>
</protein>
<dbReference type="RefSeq" id="WP_253753199.1">
    <property type="nucleotide sequence ID" value="NZ_BAABKA010000069.1"/>
</dbReference>